<dbReference type="Pfam" id="PF13098">
    <property type="entry name" value="Thioredoxin_2"/>
    <property type="match status" value="1"/>
</dbReference>
<evidence type="ECO:0000259" key="3">
    <source>
        <dbReference type="PROSITE" id="PS51352"/>
    </source>
</evidence>
<sequence length="529" mass="56422">MNATSSPVMRAARIVAAATLLLAPLAPAVAATSAGPVAWLPAASDADVDRAFATARAEGKPVFLYWGAVWCPPCNQVKATLFNRPDFVERSRAFVPVYVDGDKPGAQKIAARFKVSGYPTMVLFKPDGTEITRLPGEVDPERYLLTLTAGMDAQVPVKDLVRRALAGQALSTQQWRLLAYYSWDTDEQQVLPTAQLPATLAGLAAAAPASDGALRDRLALKALAAASRAEGKPDPAGQAAGLQLVDRVLADPAAVRALADVLVGYADGIARHVAVDNTRRELALRWDAALARLAQDPSISRSERVDVLDARVSLWKIASEPQPLDNAKREQLRQEVASIVAGATDRYERQAVVPNAASVLAEAGLLDASDALLKAELPRAVAPYYHMLGLASNANKRGDTRAALDWYEQAWRKSEGPATRIQWGAGYVGHVLELTPSDLKRVAAAGNALVAELAPRGETFYERNQRSLQRLAGKLARWKAGDPARARVVAGLQGKLGRVCGKLPARDPGRANCAKVFQAQAAKPSSPAV</sequence>
<comment type="caution">
    <text evidence="4">The sequence shown here is derived from an EMBL/GenBank/DDBJ whole genome shotgun (WGS) entry which is preliminary data.</text>
</comment>
<evidence type="ECO:0000256" key="2">
    <source>
        <dbReference type="SAM" id="SignalP"/>
    </source>
</evidence>
<dbReference type="InterPro" id="IPR012336">
    <property type="entry name" value="Thioredoxin-like_fold"/>
</dbReference>
<dbReference type="Proteomes" id="UP001596037">
    <property type="component" value="Unassembled WGS sequence"/>
</dbReference>
<dbReference type="InterPro" id="IPR051099">
    <property type="entry name" value="AGR/TXD"/>
</dbReference>
<dbReference type="PANTHER" id="PTHR15337:SF11">
    <property type="entry name" value="THIOREDOXIN DOMAIN-CONTAINING PROTEIN"/>
    <property type="match status" value="1"/>
</dbReference>
<feature type="signal peptide" evidence="2">
    <location>
        <begin position="1"/>
        <end position="30"/>
    </location>
</feature>
<feature type="chain" id="PRO_5047343169" evidence="2">
    <location>
        <begin position="31"/>
        <end position="529"/>
    </location>
</feature>
<evidence type="ECO:0000256" key="1">
    <source>
        <dbReference type="ARBA" id="ARBA00022729"/>
    </source>
</evidence>
<feature type="domain" description="Thioredoxin" evidence="3">
    <location>
        <begin position="20"/>
        <end position="152"/>
    </location>
</feature>
<dbReference type="EMBL" id="JBHSMF010000009">
    <property type="protein sequence ID" value="MFC5499532.1"/>
    <property type="molecule type" value="Genomic_DNA"/>
</dbReference>
<keyword evidence="5" id="KW-1185">Reference proteome</keyword>
<evidence type="ECO:0000313" key="5">
    <source>
        <dbReference type="Proteomes" id="UP001596037"/>
    </source>
</evidence>
<dbReference type="Gene3D" id="3.40.30.10">
    <property type="entry name" value="Glutaredoxin"/>
    <property type="match status" value="1"/>
</dbReference>
<organism evidence="4 5">
    <name type="scientific">Caenimonas terrae</name>
    <dbReference type="NCBI Taxonomy" id="696074"/>
    <lineage>
        <taxon>Bacteria</taxon>
        <taxon>Pseudomonadati</taxon>
        <taxon>Pseudomonadota</taxon>
        <taxon>Betaproteobacteria</taxon>
        <taxon>Burkholderiales</taxon>
        <taxon>Comamonadaceae</taxon>
        <taxon>Caenimonas</taxon>
    </lineage>
</organism>
<dbReference type="PROSITE" id="PS51352">
    <property type="entry name" value="THIOREDOXIN_2"/>
    <property type="match status" value="1"/>
</dbReference>
<protein>
    <submittedName>
        <fullName evidence="4">Thioredoxin family protein</fullName>
    </submittedName>
</protein>
<proteinExistence type="predicted"/>
<keyword evidence="1 2" id="KW-0732">Signal</keyword>
<dbReference type="PANTHER" id="PTHR15337">
    <property type="entry name" value="ANTERIOR GRADIENT PROTEIN-RELATED"/>
    <property type="match status" value="1"/>
</dbReference>
<accession>A0ABW0NK97</accession>
<gene>
    <name evidence="4" type="ORF">ACFPOE_18450</name>
</gene>
<dbReference type="RefSeq" id="WP_376851753.1">
    <property type="nucleotide sequence ID" value="NZ_JBHSMF010000009.1"/>
</dbReference>
<name>A0ABW0NK97_9BURK</name>
<dbReference type="InterPro" id="IPR013766">
    <property type="entry name" value="Thioredoxin_domain"/>
</dbReference>
<dbReference type="SUPFAM" id="SSF52833">
    <property type="entry name" value="Thioredoxin-like"/>
    <property type="match status" value="1"/>
</dbReference>
<evidence type="ECO:0000313" key="4">
    <source>
        <dbReference type="EMBL" id="MFC5499532.1"/>
    </source>
</evidence>
<reference evidence="5" key="1">
    <citation type="journal article" date="2019" name="Int. J. Syst. Evol. Microbiol.">
        <title>The Global Catalogue of Microorganisms (GCM) 10K type strain sequencing project: providing services to taxonomists for standard genome sequencing and annotation.</title>
        <authorList>
            <consortium name="The Broad Institute Genomics Platform"/>
            <consortium name="The Broad Institute Genome Sequencing Center for Infectious Disease"/>
            <person name="Wu L."/>
            <person name="Ma J."/>
        </authorList>
    </citation>
    <scope>NUCLEOTIDE SEQUENCE [LARGE SCALE GENOMIC DNA]</scope>
    <source>
        <strain evidence="5">CCUG 57401</strain>
    </source>
</reference>
<dbReference type="InterPro" id="IPR036249">
    <property type="entry name" value="Thioredoxin-like_sf"/>
</dbReference>